<dbReference type="InterPro" id="IPR050300">
    <property type="entry name" value="GDXG_lipolytic_enzyme"/>
</dbReference>
<organism evidence="4 5">
    <name type="scientific">Enhydrobacter aerosaccus</name>
    <dbReference type="NCBI Taxonomy" id="225324"/>
    <lineage>
        <taxon>Bacteria</taxon>
        <taxon>Pseudomonadati</taxon>
        <taxon>Pseudomonadota</taxon>
        <taxon>Alphaproteobacteria</taxon>
        <taxon>Hyphomicrobiales</taxon>
        <taxon>Enhydrobacter</taxon>
    </lineage>
</organism>
<keyword evidence="5" id="KW-1185">Reference proteome</keyword>
<dbReference type="SUPFAM" id="SSF53474">
    <property type="entry name" value="alpha/beta-Hydrolases"/>
    <property type="match status" value="1"/>
</dbReference>
<dbReference type="FunFam" id="3.40.50.1820:FF:000089">
    <property type="entry name" value="Alpha/beta hydrolase"/>
    <property type="match status" value="1"/>
</dbReference>
<keyword evidence="2" id="KW-0378">Hydrolase</keyword>
<dbReference type="Gene3D" id="3.40.50.1820">
    <property type="entry name" value="alpha/beta hydrolase"/>
    <property type="match status" value="1"/>
</dbReference>
<dbReference type="OrthoDB" id="9806180at2"/>
<evidence type="ECO:0000256" key="2">
    <source>
        <dbReference type="ARBA" id="ARBA00022801"/>
    </source>
</evidence>
<accession>A0A1T4T1D3</accession>
<gene>
    <name evidence="4" type="ORF">SAMN02745126_05511</name>
</gene>
<name>A0A1T4T1D3_9HYPH</name>
<dbReference type="AlphaFoldDB" id="A0A1T4T1D3"/>
<dbReference type="RefSeq" id="WP_085937236.1">
    <property type="nucleotide sequence ID" value="NZ_FUWJ01000011.1"/>
</dbReference>
<evidence type="ECO:0000256" key="1">
    <source>
        <dbReference type="ARBA" id="ARBA00010515"/>
    </source>
</evidence>
<reference evidence="5" key="1">
    <citation type="submission" date="2017-02" db="EMBL/GenBank/DDBJ databases">
        <authorList>
            <person name="Varghese N."/>
            <person name="Submissions S."/>
        </authorList>
    </citation>
    <scope>NUCLEOTIDE SEQUENCE [LARGE SCALE GENOMIC DNA]</scope>
    <source>
        <strain evidence="5">ATCC 27094</strain>
    </source>
</reference>
<evidence type="ECO:0000313" key="5">
    <source>
        <dbReference type="Proteomes" id="UP000190092"/>
    </source>
</evidence>
<dbReference type="Proteomes" id="UP000190092">
    <property type="component" value="Unassembled WGS sequence"/>
</dbReference>
<dbReference type="Pfam" id="PF07859">
    <property type="entry name" value="Abhydrolase_3"/>
    <property type="match status" value="1"/>
</dbReference>
<protein>
    <submittedName>
        <fullName evidence="4">Acetyl esterase</fullName>
    </submittedName>
</protein>
<sequence>MLDAEARALLDLMDKANKEGRPLLHTLPYNVGRAAVDKMSEDSEADPLAVSEVTDGAFAGPGGEIRFRHYRPLGVPDGLLPTLIYYHGGGFVIGNLGTHDSTCRRLANKSRCQVVAIDYRLSPEYPFPAPIDDGVAAFRHIHEHAASFKADATRLAVGGDSAGGAIAAVVSQACRDAGGPMPAFQMLIYPATDSSKESRSRREFAEGYFLTKDLMDWFWKAYVPAGTDLFDIRLSPLLARDFKGLPPAFVLTAGHDPLRDEGRAYADRLIDAGVKTTYVNYPGTIHGFFSLTRFLQQGLKANDEAAAVMAAHFGV</sequence>
<dbReference type="GO" id="GO:0016787">
    <property type="term" value="F:hydrolase activity"/>
    <property type="evidence" value="ECO:0007669"/>
    <property type="project" value="UniProtKB-KW"/>
</dbReference>
<dbReference type="STRING" id="225324.SAMN02745126_05511"/>
<dbReference type="EMBL" id="FUWJ01000011">
    <property type="protein sequence ID" value="SKA34304.1"/>
    <property type="molecule type" value="Genomic_DNA"/>
</dbReference>
<feature type="domain" description="Alpha/beta hydrolase fold-3" evidence="3">
    <location>
        <begin position="83"/>
        <end position="289"/>
    </location>
</feature>
<comment type="similarity">
    <text evidence="1">Belongs to the 'GDXG' lipolytic enzyme family.</text>
</comment>
<evidence type="ECO:0000259" key="3">
    <source>
        <dbReference type="Pfam" id="PF07859"/>
    </source>
</evidence>
<proteinExistence type="inferred from homology"/>
<dbReference type="PANTHER" id="PTHR48081:SF8">
    <property type="entry name" value="ALPHA_BETA HYDROLASE FOLD-3 DOMAIN-CONTAINING PROTEIN-RELATED"/>
    <property type="match status" value="1"/>
</dbReference>
<evidence type="ECO:0000313" key="4">
    <source>
        <dbReference type="EMBL" id="SKA34304.1"/>
    </source>
</evidence>
<dbReference type="PANTHER" id="PTHR48081">
    <property type="entry name" value="AB HYDROLASE SUPERFAMILY PROTEIN C4A8.06C"/>
    <property type="match status" value="1"/>
</dbReference>
<dbReference type="InterPro" id="IPR013094">
    <property type="entry name" value="AB_hydrolase_3"/>
</dbReference>
<dbReference type="InterPro" id="IPR029058">
    <property type="entry name" value="AB_hydrolase_fold"/>
</dbReference>